<gene>
    <name evidence="1" type="ORF">HGA15_19640</name>
</gene>
<evidence type="ECO:0000313" key="1">
    <source>
        <dbReference type="EMBL" id="NKY58310.1"/>
    </source>
</evidence>
<evidence type="ECO:0000313" key="2">
    <source>
        <dbReference type="Proteomes" id="UP000570678"/>
    </source>
</evidence>
<protein>
    <submittedName>
        <fullName evidence="1">Uncharacterized protein</fullName>
    </submittedName>
</protein>
<dbReference type="AlphaFoldDB" id="A0A846YL21"/>
<dbReference type="Proteomes" id="UP000570678">
    <property type="component" value="Unassembled WGS sequence"/>
</dbReference>
<dbReference type="EMBL" id="JAAXOT010000009">
    <property type="protein sequence ID" value="NKY58310.1"/>
    <property type="molecule type" value="Genomic_DNA"/>
</dbReference>
<comment type="caution">
    <text evidence="1">The sequence shown here is derived from an EMBL/GenBank/DDBJ whole genome shotgun (WGS) entry which is preliminary data.</text>
</comment>
<reference evidence="1 2" key="1">
    <citation type="submission" date="2020-04" db="EMBL/GenBank/DDBJ databases">
        <title>MicrobeNet Type strains.</title>
        <authorList>
            <person name="Nicholson A.C."/>
        </authorList>
    </citation>
    <scope>NUCLEOTIDE SEQUENCE [LARGE SCALE GENOMIC DNA]</scope>
    <source>
        <strain evidence="1 2">JCM 3332</strain>
    </source>
</reference>
<name>A0A846YL21_9NOCA</name>
<accession>A0A846YL21</accession>
<organism evidence="1 2">
    <name type="scientific">Nocardia flavorosea</name>
    <dbReference type="NCBI Taxonomy" id="53429"/>
    <lineage>
        <taxon>Bacteria</taxon>
        <taxon>Bacillati</taxon>
        <taxon>Actinomycetota</taxon>
        <taxon>Actinomycetes</taxon>
        <taxon>Mycobacteriales</taxon>
        <taxon>Nocardiaceae</taxon>
        <taxon>Nocardia</taxon>
    </lineage>
</organism>
<proteinExistence type="predicted"/>
<dbReference type="RefSeq" id="WP_157116973.1">
    <property type="nucleotide sequence ID" value="NZ_JAAXOT010000009.1"/>
</dbReference>
<keyword evidence="2" id="KW-1185">Reference proteome</keyword>
<sequence>MKFGLPAKEQSWTLENGRLELVARCGGFANCDARFRVEVPATLTVLRSGQPTDLRGG</sequence>